<sequence length="57" mass="6340">MRVISTAAKKMLPRSSRLWSVIVLCRQWCRPDRPRGSEAPLSMVPWAGMPVASSSTP</sequence>
<proteinExistence type="predicted"/>
<evidence type="ECO:0000313" key="1">
    <source>
        <dbReference type="EMBL" id="MDN3593057.1"/>
    </source>
</evidence>
<reference evidence="2" key="1">
    <citation type="journal article" date="2019" name="Int. J. Syst. Evol. Microbiol.">
        <title>The Global Catalogue of Microorganisms (GCM) 10K type strain sequencing project: providing services to taxonomists for standard genome sequencing and annotation.</title>
        <authorList>
            <consortium name="The Broad Institute Genomics Platform"/>
            <consortium name="The Broad Institute Genome Sequencing Center for Infectious Disease"/>
            <person name="Wu L."/>
            <person name="Ma J."/>
        </authorList>
    </citation>
    <scope>NUCLEOTIDE SEQUENCE [LARGE SCALE GENOMIC DNA]</scope>
    <source>
        <strain evidence="2">CECT 7069</strain>
    </source>
</reference>
<organism evidence="1 2">
    <name type="scientific">Methylobacterium adhaesivum</name>
    <dbReference type="NCBI Taxonomy" id="333297"/>
    <lineage>
        <taxon>Bacteria</taxon>
        <taxon>Pseudomonadati</taxon>
        <taxon>Pseudomonadota</taxon>
        <taxon>Alphaproteobacteria</taxon>
        <taxon>Hyphomicrobiales</taxon>
        <taxon>Methylobacteriaceae</taxon>
        <taxon>Methylobacterium</taxon>
    </lineage>
</organism>
<dbReference type="EMBL" id="JAUFPX010000020">
    <property type="protein sequence ID" value="MDN3593057.1"/>
    <property type="molecule type" value="Genomic_DNA"/>
</dbReference>
<name>A0ABT8BLI1_9HYPH</name>
<evidence type="ECO:0000313" key="2">
    <source>
        <dbReference type="Proteomes" id="UP001224644"/>
    </source>
</evidence>
<accession>A0ABT8BLI1</accession>
<protein>
    <submittedName>
        <fullName evidence="1">Uncharacterized protein</fullName>
    </submittedName>
</protein>
<gene>
    <name evidence="1" type="ORF">QWZ12_20875</name>
</gene>
<dbReference type="RefSeq" id="WP_238225329.1">
    <property type="nucleotide sequence ID" value="NZ_BPQD01000011.1"/>
</dbReference>
<comment type="caution">
    <text evidence="1">The sequence shown here is derived from an EMBL/GenBank/DDBJ whole genome shotgun (WGS) entry which is preliminary data.</text>
</comment>
<dbReference type="Proteomes" id="UP001224644">
    <property type="component" value="Unassembled WGS sequence"/>
</dbReference>
<keyword evidence="2" id="KW-1185">Reference proteome</keyword>